<name>W6QI40_PENRF</name>
<proteinExistence type="predicted"/>
<feature type="compositionally biased region" description="Basic residues" evidence="1">
    <location>
        <begin position="433"/>
        <end position="443"/>
    </location>
</feature>
<feature type="compositionally biased region" description="Low complexity" evidence="1">
    <location>
        <begin position="168"/>
        <end position="193"/>
    </location>
</feature>
<reference evidence="2" key="1">
    <citation type="journal article" date="2014" name="Nat. Commun.">
        <title>Multiple recent horizontal transfers of a large genomic region in cheese making fungi.</title>
        <authorList>
            <person name="Cheeseman K."/>
            <person name="Ropars J."/>
            <person name="Renault P."/>
            <person name="Dupont J."/>
            <person name="Gouzy J."/>
            <person name="Branca A."/>
            <person name="Abraham A.L."/>
            <person name="Ceppi M."/>
            <person name="Conseiller E."/>
            <person name="Debuchy R."/>
            <person name="Malagnac F."/>
            <person name="Goarin A."/>
            <person name="Silar P."/>
            <person name="Lacoste S."/>
            <person name="Sallet E."/>
            <person name="Bensimon A."/>
            <person name="Giraud T."/>
            <person name="Brygoo Y."/>
        </authorList>
    </citation>
    <scope>NUCLEOTIDE SEQUENCE [LARGE SCALE GENOMIC DNA]</scope>
    <source>
        <strain evidence="2">FM164</strain>
    </source>
</reference>
<feature type="compositionally biased region" description="Low complexity" evidence="1">
    <location>
        <begin position="143"/>
        <end position="153"/>
    </location>
</feature>
<dbReference type="AlphaFoldDB" id="W6QI40"/>
<feature type="compositionally biased region" description="Basic and acidic residues" evidence="1">
    <location>
        <begin position="194"/>
        <end position="203"/>
    </location>
</feature>
<dbReference type="OrthoDB" id="4352890at2759"/>
<accession>W6QI40</accession>
<sequence length="566" mass="62547">MPPQPQPLSRWPHNFDDKYVFKRLDILYSPTDQQLLHDLAQEVYDIVALDALNNGRVLVNVFRSSASRDKMLIEWRKRLPRLPAATLAHVTDHTLLCGALYKYLNCIQDELQTEFDRRQNPLAEQTGGEKTAAQPVQRGVSKSVQHSIEVSEQQVEEQLEGELAHQLAQQSSPQPEQPPAEQQPQQPARSAQRNPDRQNKFDYGRPYIVPNGDVQIIRADHPDMPLAMRVSDFLTDKVNPQDTCPDGDWINIANIQFELFKQNLTREGYLRDRETIWLSHLSLDQIDPANVANPQIGEVRMAALNFASTIVRTIREYWPRLRNPSPDPFRGDRRSPLPRPNMTIIIRTGVIKGGALTPKQPALARPTEKMGSNAIAHNRRSEQVARYAAERHAKTKRKRAEAEAEAGAGAGAGANTEAETGAENEAATNAPVTRKRRITRTRKTAVTSATGTDSARESDDDIDSAGPEFSDTNYSPAPTRAPVPLPTLALAPAPVPAAVPVPVSAPAGEQLLGDVGDPMLGVLDTEMFNEEGLVGDSDGALQAFFEGNHWVGDPMDGVERSNEGTR</sequence>
<feature type="compositionally biased region" description="Basic and acidic residues" evidence="1">
    <location>
        <begin position="379"/>
        <end position="392"/>
    </location>
</feature>
<evidence type="ECO:0000313" key="2">
    <source>
        <dbReference type="EMBL" id="CDM36478.1"/>
    </source>
</evidence>
<feature type="compositionally biased region" description="Low complexity" evidence="1">
    <location>
        <begin position="413"/>
        <end position="432"/>
    </location>
</feature>
<gene>
    <name evidence="2" type="ORF">PROQFM164_S05g000311</name>
</gene>
<dbReference type="EMBL" id="HG792019">
    <property type="protein sequence ID" value="CDM36478.1"/>
    <property type="molecule type" value="Genomic_DNA"/>
</dbReference>
<organism evidence="2 3">
    <name type="scientific">Penicillium roqueforti (strain FM164)</name>
    <dbReference type="NCBI Taxonomy" id="1365484"/>
    <lineage>
        <taxon>Eukaryota</taxon>
        <taxon>Fungi</taxon>
        <taxon>Dikarya</taxon>
        <taxon>Ascomycota</taxon>
        <taxon>Pezizomycotina</taxon>
        <taxon>Eurotiomycetes</taxon>
        <taxon>Eurotiomycetidae</taxon>
        <taxon>Eurotiales</taxon>
        <taxon>Aspergillaceae</taxon>
        <taxon>Penicillium</taxon>
    </lineage>
</organism>
<protein>
    <submittedName>
        <fullName evidence="2">Uncharacterized protein</fullName>
    </submittedName>
</protein>
<evidence type="ECO:0000313" key="3">
    <source>
        <dbReference type="Proteomes" id="UP000030686"/>
    </source>
</evidence>
<dbReference type="OMA" id="NMTIIIR"/>
<keyword evidence="3" id="KW-1185">Reference proteome</keyword>
<evidence type="ECO:0000256" key="1">
    <source>
        <dbReference type="SAM" id="MobiDB-lite"/>
    </source>
</evidence>
<dbReference type="STRING" id="1365484.W6QI40"/>
<feature type="region of interest" description="Disordered" evidence="1">
    <location>
        <begin position="356"/>
        <end position="480"/>
    </location>
</feature>
<feature type="region of interest" description="Disordered" evidence="1">
    <location>
        <begin position="124"/>
        <end position="205"/>
    </location>
</feature>
<dbReference type="Proteomes" id="UP000030686">
    <property type="component" value="Unassembled WGS sequence"/>
</dbReference>